<protein>
    <submittedName>
        <fullName evidence="1">(northern house mosquito) hypothetical protein</fullName>
    </submittedName>
</protein>
<name>A0A8D8F1N7_CULPI</name>
<evidence type="ECO:0000313" key="1">
    <source>
        <dbReference type="EMBL" id="CAG6454320.1"/>
    </source>
</evidence>
<proteinExistence type="predicted"/>
<dbReference type="AlphaFoldDB" id="A0A8D8F1N7"/>
<dbReference type="EMBL" id="HBUE01025745">
    <property type="protein sequence ID" value="CAG6454320.1"/>
    <property type="molecule type" value="Transcribed_RNA"/>
</dbReference>
<organism evidence="1">
    <name type="scientific">Culex pipiens</name>
    <name type="common">House mosquito</name>
    <dbReference type="NCBI Taxonomy" id="7175"/>
    <lineage>
        <taxon>Eukaryota</taxon>
        <taxon>Metazoa</taxon>
        <taxon>Ecdysozoa</taxon>
        <taxon>Arthropoda</taxon>
        <taxon>Hexapoda</taxon>
        <taxon>Insecta</taxon>
        <taxon>Pterygota</taxon>
        <taxon>Neoptera</taxon>
        <taxon>Endopterygota</taxon>
        <taxon>Diptera</taxon>
        <taxon>Nematocera</taxon>
        <taxon>Culicoidea</taxon>
        <taxon>Culicidae</taxon>
        <taxon>Culicinae</taxon>
        <taxon>Culicini</taxon>
        <taxon>Culex</taxon>
        <taxon>Culex</taxon>
    </lineage>
</organism>
<accession>A0A8D8F1N7</accession>
<sequence length="116" mass="12601">MCGCAIVRGSKIVPTFLSILSVESTECLFRSLNMAHKVPFPKRNCELFNALFSTFKTRGENFPRLGGVGVVARAFTLSGQTRENASEMSNNSRVCVSDMDSFLFSAGGPEIQPTGK</sequence>
<reference evidence="1" key="1">
    <citation type="submission" date="2021-05" db="EMBL/GenBank/DDBJ databases">
        <authorList>
            <person name="Alioto T."/>
            <person name="Alioto T."/>
            <person name="Gomez Garrido J."/>
        </authorList>
    </citation>
    <scope>NUCLEOTIDE SEQUENCE</scope>
</reference>